<feature type="transmembrane region" description="Helical" evidence="1">
    <location>
        <begin position="12"/>
        <end position="37"/>
    </location>
</feature>
<name>A0A109MYC3_9BACI</name>
<proteinExistence type="predicted"/>
<dbReference type="Pfam" id="PF14034">
    <property type="entry name" value="Spore_YtrH"/>
    <property type="match status" value="1"/>
</dbReference>
<feature type="transmembrane region" description="Helical" evidence="1">
    <location>
        <begin position="80"/>
        <end position="104"/>
    </location>
</feature>
<evidence type="ECO:0000313" key="2">
    <source>
        <dbReference type="EMBL" id="KWW20041.1"/>
    </source>
</evidence>
<dbReference type="RefSeq" id="WP_061142230.1">
    <property type="nucleotide sequence ID" value="NZ_LNNH01000019.1"/>
</dbReference>
<feature type="transmembrane region" description="Helical" evidence="1">
    <location>
        <begin position="49"/>
        <end position="68"/>
    </location>
</feature>
<dbReference type="InterPro" id="IPR025689">
    <property type="entry name" value="Spore_YtrH"/>
</dbReference>
<sequence length="111" mass="11908">MNEAFVPAFLNSFFISLGVLLGGSIIGGLAAFFTGQAPMTAVFRLSDSLRIWAIVAAIGGTFDMVYNFERGIFHGETKDIVKQVLLILSALGGAQTGALIINWFTQEHISP</sequence>
<gene>
    <name evidence="2" type="ORF">AS888_06375</name>
</gene>
<dbReference type="Proteomes" id="UP000064189">
    <property type="component" value="Unassembled WGS sequence"/>
</dbReference>
<organism evidence="2 3">
    <name type="scientific">Peribacillus simplex</name>
    <dbReference type="NCBI Taxonomy" id="1478"/>
    <lineage>
        <taxon>Bacteria</taxon>
        <taxon>Bacillati</taxon>
        <taxon>Bacillota</taxon>
        <taxon>Bacilli</taxon>
        <taxon>Bacillales</taxon>
        <taxon>Bacillaceae</taxon>
        <taxon>Peribacillus</taxon>
    </lineage>
</organism>
<reference evidence="2 3" key="1">
    <citation type="submission" date="2015-11" db="EMBL/GenBank/DDBJ databases">
        <title>Genome Sequence of Bacillus simplex strain VanAntwerpen2.</title>
        <authorList>
            <person name="Couger M.B."/>
        </authorList>
    </citation>
    <scope>NUCLEOTIDE SEQUENCE [LARGE SCALE GENOMIC DNA]</scope>
    <source>
        <strain evidence="2 3">VanAntwerpen02</strain>
    </source>
</reference>
<keyword evidence="1" id="KW-1133">Transmembrane helix</keyword>
<dbReference type="AlphaFoldDB" id="A0A109MYC3"/>
<accession>A0A109MYC3</accession>
<comment type="caution">
    <text evidence="2">The sequence shown here is derived from an EMBL/GenBank/DDBJ whole genome shotgun (WGS) entry which is preliminary data.</text>
</comment>
<dbReference type="EMBL" id="LNNH01000019">
    <property type="protein sequence ID" value="KWW20041.1"/>
    <property type="molecule type" value="Genomic_DNA"/>
</dbReference>
<keyword evidence="1" id="KW-0812">Transmembrane</keyword>
<protein>
    <submittedName>
        <fullName evidence="2">Sporulation protein</fullName>
    </submittedName>
</protein>
<evidence type="ECO:0000313" key="3">
    <source>
        <dbReference type="Proteomes" id="UP000064189"/>
    </source>
</evidence>
<keyword evidence="1" id="KW-0472">Membrane</keyword>
<keyword evidence="3" id="KW-1185">Reference proteome</keyword>
<evidence type="ECO:0000256" key="1">
    <source>
        <dbReference type="SAM" id="Phobius"/>
    </source>
</evidence>